<comment type="subcellular location">
    <subcellularLocation>
        <location evidence="1">Nucleus</location>
    </subcellularLocation>
</comment>
<dbReference type="InterPro" id="IPR050655">
    <property type="entry name" value="Plant_B3_domain"/>
</dbReference>
<dbReference type="Gramene" id="TraesCS1B03G0618000.1">
    <property type="protein sequence ID" value="TraesCS1B03G0618000.1.CDS1"/>
    <property type="gene ID" value="TraesCS1B03G0618000"/>
</dbReference>
<dbReference type="Gene3D" id="2.40.330.10">
    <property type="entry name" value="DNA-binding pseudobarrel domain"/>
    <property type="match status" value="1"/>
</dbReference>
<keyword evidence="4" id="KW-0804">Transcription</keyword>
<evidence type="ECO:0000256" key="3">
    <source>
        <dbReference type="ARBA" id="ARBA00023125"/>
    </source>
</evidence>
<dbReference type="AlphaFoldDB" id="A0A3B5YYA3"/>
<dbReference type="GO" id="GO:0003677">
    <property type="term" value="F:DNA binding"/>
    <property type="evidence" value="ECO:0007669"/>
    <property type="project" value="UniProtKB-KW"/>
</dbReference>
<evidence type="ECO:0000256" key="5">
    <source>
        <dbReference type="ARBA" id="ARBA00023242"/>
    </source>
</evidence>
<dbReference type="InterPro" id="IPR003340">
    <property type="entry name" value="B3_DNA-bd"/>
</dbReference>
<evidence type="ECO:0000256" key="1">
    <source>
        <dbReference type="ARBA" id="ARBA00004123"/>
    </source>
</evidence>
<dbReference type="Proteomes" id="UP000019116">
    <property type="component" value="Chromosome 1B"/>
</dbReference>
<dbReference type="Pfam" id="PF02362">
    <property type="entry name" value="B3"/>
    <property type="match status" value="1"/>
</dbReference>
<sequence>MPLDFTKHFIVVPTEFKLRNNIGFSWRVMVKLTNGKVTLDQGWATYAAVHQIKIGYMVMFKLLTPDTLKVIIFDDDGIEVVNKCGKHDEAFASND</sequence>
<evidence type="ECO:0000259" key="6">
    <source>
        <dbReference type="PROSITE" id="PS50863"/>
    </source>
</evidence>
<keyword evidence="3" id="KW-0238">DNA-binding</keyword>
<dbReference type="SMR" id="A0A3B5YYA3"/>
<feature type="domain" description="TF-B3" evidence="6">
    <location>
        <begin position="1"/>
        <end position="76"/>
    </location>
</feature>
<evidence type="ECO:0000313" key="7">
    <source>
        <dbReference type="EnsemblPlants" id="TraesCS1B02G211500.1.cds1"/>
    </source>
</evidence>
<keyword evidence="2" id="KW-0805">Transcription regulation</keyword>
<organism evidence="7">
    <name type="scientific">Triticum aestivum</name>
    <name type="common">Wheat</name>
    <dbReference type="NCBI Taxonomy" id="4565"/>
    <lineage>
        <taxon>Eukaryota</taxon>
        <taxon>Viridiplantae</taxon>
        <taxon>Streptophyta</taxon>
        <taxon>Embryophyta</taxon>
        <taxon>Tracheophyta</taxon>
        <taxon>Spermatophyta</taxon>
        <taxon>Magnoliopsida</taxon>
        <taxon>Liliopsida</taxon>
        <taxon>Poales</taxon>
        <taxon>Poaceae</taxon>
        <taxon>BOP clade</taxon>
        <taxon>Pooideae</taxon>
        <taxon>Triticodae</taxon>
        <taxon>Triticeae</taxon>
        <taxon>Triticinae</taxon>
        <taxon>Triticum</taxon>
    </lineage>
</organism>
<reference evidence="7" key="2">
    <citation type="submission" date="2018-10" db="UniProtKB">
        <authorList>
            <consortium name="EnsemblPlants"/>
        </authorList>
    </citation>
    <scope>IDENTIFICATION</scope>
</reference>
<name>A0A3B5YYA3_WHEAT</name>
<dbReference type="SUPFAM" id="SSF101936">
    <property type="entry name" value="DNA-binding pseudobarrel domain"/>
    <property type="match status" value="1"/>
</dbReference>
<evidence type="ECO:0000313" key="8">
    <source>
        <dbReference type="Proteomes" id="UP000019116"/>
    </source>
</evidence>
<dbReference type="EnsemblPlants" id="TraesCS1B02G211500.1">
    <property type="protein sequence ID" value="TraesCS1B02G211500.1.cds1"/>
    <property type="gene ID" value="TraesCS1B02G211500"/>
</dbReference>
<dbReference type="PROSITE" id="PS50863">
    <property type="entry name" value="B3"/>
    <property type="match status" value="1"/>
</dbReference>
<proteinExistence type="predicted"/>
<reference evidence="7" key="1">
    <citation type="submission" date="2018-08" db="EMBL/GenBank/DDBJ databases">
        <authorList>
            <person name="Rossello M."/>
        </authorList>
    </citation>
    <scope>NUCLEOTIDE SEQUENCE [LARGE SCALE GENOMIC DNA]</scope>
    <source>
        <strain evidence="7">cv. Chinese Spring</strain>
    </source>
</reference>
<protein>
    <recommendedName>
        <fullName evidence="6">TF-B3 domain-containing protein</fullName>
    </recommendedName>
</protein>
<keyword evidence="8" id="KW-1185">Reference proteome</keyword>
<keyword evidence="5" id="KW-0539">Nucleus</keyword>
<dbReference type="InterPro" id="IPR015300">
    <property type="entry name" value="DNA-bd_pseudobarrel_sf"/>
</dbReference>
<evidence type="ECO:0000256" key="2">
    <source>
        <dbReference type="ARBA" id="ARBA00023015"/>
    </source>
</evidence>
<accession>A0A3B5YYA3</accession>
<dbReference type="Gramene" id="TraesLAC1B03G00298490.1">
    <property type="protein sequence ID" value="TraesLAC1B03G00298490.1.CDS1"/>
    <property type="gene ID" value="TraesLAC1B03G00298490"/>
</dbReference>
<dbReference type="PANTHER" id="PTHR31920">
    <property type="entry name" value="B3 DOMAIN-CONTAINING"/>
    <property type="match status" value="1"/>
</dbReference>
<evidence type="ECO:0000256" key="4">
    <source>
        <dbReference type="ARBA" id="ARBA00023163"/>
    </source>
</evidence>
<dbReference type="PANTHER" id="PTHR31920:SF55">
    <property type="entry name" value="TF-B3 DOMAIN-CONTAINING PROTEIN"/>
    <property type="match status" value="1"/>
</dbReference>
<dbReference type="GO" id="GO:0005634">
    <property type="term" value="C:nucleus"/>
    <property type="evidence" value="ECO:0007669"/>
    <property type="project" value="UniProtKB-SubCell"/>
</dbReference>
<dbReference type="Gramene" id="TraesCS1B02G211500.1">
    <property type="protein sequence ID" value="TraesCS1B02G211500.1.cds1"/>
    <property type="gene ID" value="TraesCS1B02G211500"/>
</dbReference>